<gene>
    <name evidence="4" type="ORF">QYT958_LOCUS39890</name>
</gene>
<sequence>AHSIEIDDYDAPQPQKQPPMEENKCKRPSHLNPEEIILKDRSMSRSSSVATIHDEIQDTLQILLNKQKEIENDQKVTNDWRALATRIDKILFYIFLLLTIISTLGLLVVVPL</sequence>
<comment type="caution">
    <text evidence="4">The sequence shown here is derived from an EMBL/GenBank/DDBJ whole genome shotgun (WGS) entry which is preliminary data.</text>
</comment>
<evidence type="ECO:0000259" key="3">
    <source>
        <dbReference type="Pfam" id="PF02932"/>
    </source>
</evidence>
<feature type="transmembrane region" description="Helical" evidence="2">
    <location>
        <begin position="90"/>
        <end position="110"/>
    </location>
</feature>
<dbReference type="InterPro" id="IPR036719">
    <property type="entry name" value="Neuro-gated_channel_TM_sf"/>
</dbReference>
<feature type="non-terminal residue" evidence="4">
    <location>
        <position position="112"/>
    </location>
</feature>
<feature type="compositionally biased region" description="Acidic residues" evidence="1">
    <location>
        <begin position="1"/>
        <end position="10"/>
    </location>
</feature>
<evidence type="ECO:0000313" key="5">
    <source>
        <dbReference type="Proteomes" id="UP000663848"/>
    </source>
</evidence>
<dbReference type="GO" id="GO:0016020">
    <property type="term" value="C:membrane"/>
    <property type="evidence" value="ECO:0007669"/>
    <property type="project" value="InterPro"/>
</dbReference>
<evidence type="ECO:0000256" key="1">
    <source>
        <dbReference type="SAM" id="MobiDB-lite"/>
    </source>
</evidence>
<dbReference type="InterPro" id="IPR038050">
    <property type="entry name" value="Neuro_actylchol_rec"/>
</dbReference>
<reference evidence="4" key="1">
    <citation type="submission" date="2021-02" db="EMBL/GenBank/DDBJ databases">
        <authorList>
            <person name="Nowell W R."/>
        </authorList>
    </citation>
    <scope>NUCLEOTIDE SEQUENCE</scope>
</reference>
<accession>A0A822B6I2</accession>
<dbReference type="Proteomes" id="UP000663848">
    <property type="component" value="Unassembled WGS sequence"/>
</dbReference>
<keyword evidence="2" id="KW-0812">Transmembrane</keyword>
<feature type="domain" description="Neurotransmitter-gated ion-channel transmembrane" evidence="3">
    <location>
        <begin position="21"/>
        <end position="106"/>
    </location>
</feature>
<proteinExistence type="predicted"/>
<feature type="non-terminal residue" evidence="4">
    <location>
        <position position="1"/>
    </location>
</feature>
<name>A0A822B6I2_9BILA</name>
<dbReference type="EMBL" id="CAJOBR010038707">
    <property type="protein sequence ID" value="CAF5020316.1"/>
    <property type="molecule type" value="Genomic_DNA"/>
</dbReference>
<dbReference type="AlphaFoldDB" id="A0A822B6I2"/>
<dbReference type="Pfam" id="PF02932">
    <property type="entry name" value="Neur_chan_memb"/>
    <property type="match status" value="1"/>
</dbReference>
<evidence type="ECO:0000256" key="2">
    <source>
        <dbReference type="SAM" id="Phobius"/>
    </source>
</evidence>
<feature type="region of interest" description="Disordered" evidence="1">
    <location>
        <begin position="1"/>
        <end position="31"/>
    </location>
</feature>
<dbReference type="Gene3D" id="1.20.58.390">
    <property type="entry name" value="Neurotransmitter-gated ion-channel transmembrane domain"/>
    <property type="match status" value="1"/>
</dbReference>
<protein>
    <recommendedName>
        <fullName evidence="3">Neurotransmitter-gated ion-channel transmembrane domain-containing protein</fullName>
    </recommendedName>
</protein>
<dbReference type="InterPro" id="IPR006029">
    <property type="entry name" value="Neurotrans-gated_channel_TM"/>
</dbReference>
<evidence type="ECO:0000313" key="4">
    <source>
        <dbReference type="EMBL" id="CAF5020316.1"/>
    </source>
</evidence>
<dbReference type="SUPFAM" id="SSF90112">
    <property type="entry name" value="Neurotransmitter-gated ion-channel transmembrane pore"/>
    <property type="match status" value="1"/>
</dbReference>
<dbReference type="GO" id="GO:0006811">
    <property type="term" value="P:monoatomic ion transport"/>
    <property type="evidence" value="ECO:0007669"/>
    <property type="project" value="InterPro"/>
</dbReference>
<keyword evidence="2" id="KW-0472">Membrane</keyword>
<keyword evidence="2" id="KW-1133">Transmembrane helix</keyword>
<organism evidence="4 5">
    <name type="scientific">Rotaria socialis</name>
    <dbReference type="NCBI Taxonomy" id="392032"/>
    <lineage>
        <taxon>Eukaryota</taxon>
        <taxon>Metazoa</taxon>
        <taxon>Spiralia</taxon>
        <taxon>Gnathifera</taxon>
        <taxon>Rotifera</taxon>
        <taxon>Eurotatoria</taxon>
        <taxon>Bdelloidea</taxon>
        <taxon>Philodinida</taxon>
        <taxon>Philodinidae</taxon>
        <taxon>Rotaria</taxon>
    </lineage>
</organism>